<comment type="catalytic activity">
    <reaction evidence="3">
        <text>[protein]-L-glutamate 5-O-methyl ester + H2O = L-glutamyl-[protein] + methanol + H(+)</text>
        <dbReference type="Rhea" id="RHEA:23236"/>
        <dbReference type="Rhea" id="RHEA-COMP:10208"/>
        <dbReference type="Rhea" id="RHEA-COMP:10311"/>
        <dbReference type="ChEBI" id="CHEBI:15377"/>
        <dbReference type="ChEBI" id="CHEBI:15378"/>
        <dbReference type="ChEBI" id="CHEBI:17790"/>
        <dbReference type="ChEBI" id="CHEBI:29973"/>
        <dbReference type="ChEBI" id="CHEBI:82795"/>
        <dbReference type="EC" id="3.1.1.61"/>
    </reaction>
</comment>
<gene>
    <name evidence="6" type="ORF">GCM10011496_22290</name>
</gene>
<dbReference type="AlphaFoldDB" id="A0A916SHT5"/>
<evidence type="ECO:0000256" key="2">
    <source>
        <dbReference type="ARBA" id="ARBA00039140"/>
    </source>
</evidence>
<dbReference type="InterPro" id="IPR035909">
    <property type="entry name" value="CheB_C"/>
</dbReference>
<reference evidence="6" key="1">
    <citation type="journal article" date="2014" name="Int. J. Syst. Evol. Microbiol.">
        <title>Complete genome sequence of Corynebacterium casei LMG S-19264T (=DSM 44701T), isolated from a smear-ripened cheese.</title>
        <authorList>
            <consortium name="US DOE Joint Genome Institute (JGI-PGF)"/>
            <person name="Walter F."/>
            <person name="Albersmeier A."/>
            <person name="Kalinowski J."/>
            <person name="Ruckert C."/>
        </authorList>
    </citation>
    <scope>NUCLEOTIDE SEQUENCE</scope>
    <source>
        <strain evidence="6">CGMCC 1.15322</strain>
    </source>
</reference>
<dbReference type="Pfam" id="PF01339">
    <property type="entry name" value="CheB_methylest"/>
    <property type="match status" value="1"/>
</dbReference>
<dbReference type="Gene3D" id="3.40.50.180">
    <property type="entry name" value="Methylesterase CheB, C-terminal domain"/>
    <property type="match status" value="1"/>
</dbReference>
<dbReference type="PANTHER" id="PTHR42872">
    <property type="entry name" value="PROTEIN-GLUTAMATE METHYLESTERASE/PROTEIN-GLUTAMINE GLUTAMINASE"/>
    <property type="match status" value="1"/>
</dbReference>
<feature type="active site" evidence="4">
    <location>
        <position position="15"/>
    </location>
</feature>
<dbReference type="GO" id="GO:0008984">
    <property type="term" value="F:protein-glutamate methylesterase activity"/>
    <property type="evidence" value="ECO:0007669"/>
    <property type="project" value="UniProtKB-EC"/>
</dbReference>
<dbReference type="CDD" id="cd16434">
    <property type="entry name" value="CheB-CheR_fusion"/>
    <property type="match status" value="1"/>
</dbReference>
<name>A0A916SHT5_9BURK</name>
<dbReference type="GO" id="GO:0005737">
    <property type="term" value="C:cytoplasm"/>
    <property type="evidence" value="ECO:0007669"/>
    <property type="project" value="InterPro"/>
</dbReference>
<keyword evidence="1 4" id="KW-0378">Hydrolase</keyword>
<evidence type="ECO:0000313" key="6">
    <source>
        <dbReference type="EMBL" id="GGB00880.1"/>
    </source>
</evidence>
<dbReference type="SUPFAM" id="SSF52738">
    <property type="entry name" value="Methylesterase CheB, C-terminal domain"/>
    <property type="match status" value="1"/>
</dbReference>
<organism evidence="6 7">
    <name type="scientific">Polaromonas eurypsychrophila</name>
    <dbReference type="NCBI Taxonomy" id="1614635"/>
    <lineage>
        <taxon>Bacteria</taxon>
        <taxon>Pseudomonadati</taxon>
        <taxon>Pseudomonadota</taxon>
        <taxon>Betaproteobacteria</taxon>
        <taxon>Burkholderiales</taxon>
        <taxon>Comamonadaceae</taxon>
        <taxon>Polaromonas</taxon>
    </lineage>
</organism>
<evidence type="ECO:0000259" key="5">
    <source>
        <dbReference type="PROSITE" id="PS50122"/>
    </source>
</evidence>
<evidence type="ECO:0000313" key="7">
    <source>
        <dbReference type="Proteomes" id="UP000620596"/>
    </source>
</evidence>
<dbReference type="EMBL" id="BMIG01000007">
    <property type="protein sequence ID" value="GGB00880.1"/>
    <property type="molecule type" value="Genomic_DNA"/>
</dbReference>
<dbReference type="GO" id="GO:0000156">
    <property type="term" value="F:phosphorelay response regulator activity"/>
    <property type="evidence" value="ECO:0007669"/>
    <property type="project" value="InterPro"/>
</dbReference>
<protein>
    <recommendedName>
        <fullName evidence="2">protein-glutamate methylesterase</fullName>
        <ecNumber evidence="2">3.1.1.61</ecNumber>
    </recommendedName>
</protein>
<dbReference type="PANTHER" id="PTHR42872:SF6">
    <property type="entry name" value="PROTEIN-GLUTAMATE METHYLESTERASE_PROTEIN-GLUTAMINE GLUTAMINASE"/>
    <property type="match status" value="1"/>
</dbReference>
<feature type="domain" description="CheB-type methylesterase" evidence="5">
    <location>
        <begin position="6"/>
        <end position="182"/>
    </location>
</feature>
<sequence length="201" mass="21324">MKISKPNFVVGIGASAGGLNAYKAFFEALPSNTGMAFVVIAHLTPDAHSYLAEILSRHTEMTVLLAVSEMKVQADQIYVIPANADLFLENGTLIVTSPRARRNAQVDIFFSSLATAMGTRSVGIVFSGYDGDGSEGCQRIRAAGGTTFAQDISAEVSGMPLSARATGCIDFVLAPEKIPAELEKMATRFVNNAELRGGFDI</sequence>
<dbReference type="Proteomes" id="UP000620596">
    <property type="component" value="Unassembled WGS sequence"/>
</dbReference>
<keyword evidence="4" id="KW-0145">Chemotaxis</keyword>
<dbReference type="GO" id="GO:0006935">
    <property type="term" value="P:chemotaxis"/>
    <property type="evidence" value="ECO:0007669"/>
    <property type="project" value="UniProtKB-UniRule"/>
</dbReference>
<keyword evidence="7" id="KW-1185">Reference proteome</keyword>
<dbReference type="PROSITE" id="PS50122">
    <property type="entry name" value="CHEB"/>
    <property type="match status" value="1"/>
</dbReference>
<dbReference type="RefSeq" id="WP_188708585.1">
    <property type="nucleotide sequence ID" value="NZ_BMIG01000007.1"/>
</dbReference>
<comment type="caution">
    <text evidence="6">The sequence shown here is derived from an EMBL/GenBank/DDBJ whole genome shotgun (WGS) entry which is preliminary data.</text>
</comment>
<reference evidence="6" key="2">
    <citation type="submission" date="2020-09" db="EMBL/GenBank/DDBJ databases">
        <authorList>
            <person name="Sun Q."/>
            <person name="Zhou Y."/>
        </authorList>
    </citation>
    <scope>NUCLEOTIDE SEQUENCE</scope>
    <source>
        <strain evidence="6">CGMCC 1.15322</strain>
    </source>
</reference>
<evidence type="ECO:0000256" key="4">
    <source>
        <dbReference type="PROSITE-ProRule" id="PRU00050"/>
    </source>
</evidence>
<evidence type="ECO:0000256" key="1">
    <source>
        <dbReference type="ARBA" id="ARBA00022801"/>
    </source>
</evidence>
<feature type="active site" evidence="4">
    <location>
        <position position="132"/>
    </location>
</feature>
<accession>A0A916SHT5</accession>
<evidence type="ECO:0000256" key="3">
    <source>
        <dbReference type="ARBA" id="ARBA00048267"/>
    </source>
</evidence>
<proteinExistence type="predicted"/>
<feature type="active site" evidence="4">
    <location>
        <position position="42"/>
    </location>
</feature>
<dbReference type="InterPro" id="IPR000673">
    <property type="entry name" value="Sig_transdc_resp-reg_Me-estase"/>
</dbReference>
<dbReference type="EC" id="3.1.1.61" evidence="2"/>